<evidence type="ECO:0000256" key="1">
    <source>
        <dbReference type="ARBA" id="ARBA00007416"/>
    </source>
</evidence>
<proteinExistence type="inferred from homology"/>
<dbReference type="InterPro" id="IPR026635">
    <property type="entry name" value="Efm4/METTL10"/>
</dbReference>
<keyword evidence="3" id="KW-0863">Zinc-finger</keyword>
<evidence type="ECO:0000313" key="14">
    <source>
        <dbReference type="Proteomes" id="UP001064489"/>
    </source>
</evidence>
<dbReference type="FunFam" id="3.40.50.150:FF:000184">
    <property type="entry name" value="Protein-lysine N-methyltransferase Os01g0121100"/>
    <property type="match status" value="1"/>
</dbReference>
<evidence type="ECO:0000256" key="3">
    <source>
        <dbReference type="ARBA" id="ARBA00022771"/>
    </source>
</evidence>
<dbReference type="GO" id="GO:0005737">
    <property type="term" value="C:cytoplasm"/>
    <property type="evidence" value="ECO:0007669"/>
    <property type="project" value="UniProtKB-SubCell"/>
</dbReference>
<feature type="domain" description="Polycomb protein VEFS-Box" evidence="9">
    <location>
        <begin position="851"/>
        <end position="969"/>
    </location>
</feature>
<keyword evidence="4" id="KW-0862">Zinc</keyword>
<feature type="domain" description="Polycomb protein SUZ12-like zinc finger" evidence="11">
    <location>
        <begin position="647"/>
        <end position="715"/>
    </location>
</feature>
<dbReference type="CDD" id="cd02440">
    <property type="entry name" value="AdoMet_MTases"/>
    <property type="match status" value="1"/>
</dbReference>
<dbReference type="CDD" id="cd21553">
    <property type="entry name" value="VEFS-box_EMF2-like"/>
    <property type="match status" value="1"/>
</dbReference>
<dbReference type="GO" id="GO:0031490">
    <property type="term" value="F:chromatin DNA binding"/>
    <property type="evidence" value="ECO:0007669"/>
    <property type="project" value="TreeGrafter"/>
</dbReference>
<dbReference type="Pfam" id="PF13847">
    <property type="entry name" value="Methyltransf_31"/>
    <property type="match status" value="1"/>
</dbReference>
<evidence type="ECO:0000313" key="13">
    <source>
        <dbReference type="EMBL" id="KAI9160896.1"/>
    </source>
</evidence>
<dbReference type="SUPFAM" id="SSF53335">
    <property type="entry name" value="S-adenosyl-L-methionine-dependent methyltransferases"/>
    <property type="match status" value="1"/>
</dbReference>
<evidence type="ECO:0000256" key="4">
    <source>
        <dbReference type="ARBA" id="ARBA00022833"/>
    </source>
</evidence>
<keyword evidence="7" id="KW-0963">Cytoplasm</keyword>
<evidence type="ECO:0000259" key="10">
    <source>
        <dbReference type="Pfam" id="PF13847"/>
    </source>
</evidence>
<dbReference type="Pfam" id="PF24663">
    <property type="entry name" value="DUF7651"/>
    <property type="match status" value="1"/>
</dbReference>
<comment type="similarity">
    <text evidence="1">Belongs to the VEFS (VRN2-EMF2-FIS2-SU(Z)12) family.</text>
</comment>
<dbReference type="EMBL" id="JAJSOW010000106">
    <property type="protein sequence ID" value="KAI9160896.1"/>
    <property type="molecule type" value="Genomic_DNA"/>
</dbReference>
<reference evidence="13" key="1">
    <citation type="journal article" date="2022" name="Plant J.">
        <title>Strategies of tolerance reflected in two North American maple genomes.</title>
        <authorList>
            <person name="McEvoy S.L."/>
            <person name="Sezen U.U."/>
            <person name="Trouern-Trend A."/>
            <person name="McMahon S.M."/>
            <person name="Schaberg P.G."/>
            <person name="Yang J."/>
            <person name="Wegrzyn J.L."/>
            <person name="Swenson N.G."/>
        </authorList>
    </citation>
    <scope>NUCLEOTIDE SEQUENCE</scope>
    <source>
        <strain evidence="13">91603</strain>
    </source>
</reference>
<evidence type="ECO:0000256" key="2">
    <source>
        <dbReference type="ARBA" id="ARBA00022723"/>
    </source>
</evidence>
<keyword evidence="2" id="KW-0479">Metal-binding</keyword>
<evidence type="ECO:0000259" key="12">
    <source>
        <dbReference type="Pfam" id="PF24663"/>
    </source>
</evidence>
<dbReference type="CDD" id="cd21749">
    <property type="entry name" value="ZnB-Zn_EMF2-like"/>
    <property type="match status" value="1"/>
</dbReference>
<evidence type="ECO:0000256" key="6">
    <source>
        <dbReference type="ARBA" id="ARBA00023163"/>
    </source>
</evidence>
<feature type="domain" description="DUF7651" evidence="12">
    <location>
        <begin position="411"/>
        <end position="620"/>
    </location>
</feature>
<dbReference type="GO" id="GO:0016279">
    <property type="term" value="F:protein-lysine N-methyltransferase activity"/>
    <property type="evidence" value="ECO:0007669"/>
    <property type="project" value="UniProtKB-UniRule"/>
</dbReference>
<feature type="domain" description="Methyltransferase" evidence="10">
    <location>
        <begin position="166"/>
        <end position="287"/>
    </location>
</feature>
<gene>
    <name evidence="13" type="ORF">LWI28_012539</name>
</gene>
<dbReference type="Proteomes" id="UP001064489">
    <property type="component" value="Chromosome 2"/>
</dbReference>
<dbReference type="AlphaFoldDB" id="A0AAD5IEG7"/>
<sequence length="988" mass="111212">MAGIRLLPEESELSQQQQQSRAAGDLVSDDERSVAADSWSIKSDYGSTLDDDQRHADAAEALSSANFRASSDYNSDKEELDAEGVSSLLGLQSYWDSAYADELANFREHGHAGEVWFGANVMDVVASWTKSLCIDISQGHIPNHVGDNKSEPEPVGDNNKYLSSWSVLDIGTGNGLLLQELAKQGFSDLTGVDYSEGAIDLAQNLANRDGFSNIKFLVDDVLDTKLERQFQLVMDKGTLDAIGLHPDGPLKRILYWNSVSKLVTPGGLLVITSCNNTKDELVQEVLNLNQRRIDLHQEPDSSKDQEESRDIPFRVSIITRCLRKNLVSDEIIYRSCVARMPGIPIVVHETSSCTRSAYQMCREDSRVILSAEVEIAAEESLSVYCKPVELYNILQRRAIRNPSFLQRCLLYQIQEKRRRRIQMTISLSGTVNEDKQAQCPFPLYILLARLVSDVAVAQHFAVYRFSRACILTDFTGVEGSTQVHATFKLSEINKLAWKAKHGSLAFLLVNFAGTPNSLCGTDLSRDRLGMMPFSSNDGGHCILGKIPLEELCVMWEKCPNFSLGQRAEVTCPVDMHSCFLKLSCLNKDKCLSIQMPVNSGASSMKQQVHVIISAEESGAKEKSPYNSYTCSDVSSSSLSRIIRLRAGNVVFNYRYDNNKLQRSEVTEDFSCPFCLMKCGSFKGMKYHLPSSHDLFNFEFWVTEEYQAVNVSVKTDSWRSEVVSDGVDPKQQTFFFCSRRCRYKRSKSLVQRSKHVHPLVLEAHLPSGVCELHEKADGGNGFRNASTGVVECAQPVPSSFNVAEVSSAAAQSCTDPECLQSVSGNNLTPPAMLQFAKTRKLSIERYDPRNRILQKREFFHSQRAKPMAIEQVMSDRDSEDEVDDDVADLEDRRMLDDFVDVTKDEKRMMHLWNSFVRKQRVLADGHIPWVCEAFTRLHGHELVQAPALIWCWRLFMIKLWNHGFLDARSMNNCNIVLEQFQKQDLEPKN</sequence>
<dbReference type="Pfam" id="PF23320">
    <property type="entry name" value="Zn_SUZ12"/>
    <property type="match status" value="1"/>
</dbReference>
<evidence type="ECO:0000259" key="11">
    <source>
        <dbReference type="Pfam" id="PF23320"/>
    </source>
</evidence>
<dbReference type="HAMAP" id="MF_03188">
    <property type="entry name" value="Methyltr_EFM4"/>
    <property type="match status" value="1"/>
</dbReference>
<dbReference type="InterPro" id="IPR019135">
    <property type="entry name" value="Polycomb_protein_VEFS-Box"/>
</dbReference>
<dbReference type="Pfam" id="PF09733">
    <property type="entry name" value="VEFS-Box"/>
    <property type="match status" value="1"/>
</dbReference>
<protein>
    <recommendedName>
        <fullName evidence="7">Protein-lysine N-methyltransferase LWI28_012539</fullName>
        <ecNumber evidence="7">2.1.1.-</ecNumber>
    </recommendedName>
</protein>
<keyword evidence="6" id="KW-0804">Transcription</keyword>
<dbReference type="InterPro" id="IPR057540">
    <property type="entry name" value="Znf_SUZ12"/>
</dbReference>
<comment type="caution">
    <text evidence="13">The sequence shown here is derived from an EMBL/GenBank/DDBJ whole genome shotgun (WGS) entry which is preliminary data.</text>
</comment>
<feature type="region of interest" description="Disordered" evidence="8">
    <location>
        <begin position="1"/>
        <end position="32"/>
    </location>
</feature>
<reference evidence="13" key="2">
    <citation type="submission" date="2023-02" db="EMBL/GenBank/DDBJ databases">
        <authorList>
            <person name="Swenson N.G."/>
            <person name="Wegrzyn J.L."/>
            <person name="Mcevoy S.L."/>
        </authorList>
    </citation>
    <scope>NUCLEOTIDE SEQUENCE</scope>
    <source>
        <strain evidence="13">91603</strain>
        <tissue evidence="13">Leaf</tissue>
    </source>
</reference>
<comment type="function">
    <text evidence="7">S-adenosyl-L-methionine-dependent protein-lysine N-methyltransferase that methylates elongation factor 1-alpha.</text>
</comment>
<dbReference type="InterPro" id="IPR029063">
    <property type="entry name" value="SAM-dependent_MTases_sf"/>
</dbReference>
<comment type="subcellular location">
    <subcellularLocation>
        <location evidence="7">Cytoplasm</location>
    </subcellularLocation>
</comment>
<name>A0AAD5IEG7_ACENE</name>
<keyword evidence="7" id="KW-0489">Methyltransferase</keyword>
<evidence type="ECO:0000259" key="9">
    <source>
        <dbReference type="Pfam" id="PF09733"/>
    </source>
</evidence>
<dbReference type="EC" id="2.1.1.-" evidence="7"/>
<evidence type="ECO:0000256" key="5">
    <source>
        <dbReference type="ARBA" id="ARBA00023015"/>
    </source>
</evidence>
<dbReference type="GO" id="GO:0005634">
    <property type="term" value="C:nucleus"/>
    <property type="evidence" value="ECO:0007669"/>
    <property type="project" value="TreeGrafter"/>
</dbReference>
<keyword evidence="7" id="KW-0949">S-adenosyl-L-methionine</keyword>
<dbReference type="Gene3D" id="3.40.50.150">
    <property type="entry name" value="Vaccinia Virus protein VP39"/>
    <property type="match status" value="1"/>
</dbReference>
<evidence type="ECO:0000256" key="8">
    <source>
        <dbReference type="SAM" id="MobiDB-lite"/>
    </source>
</evidence>
<dbReference type="PANTHER" id="PTHR22597:SF22">
    <property type="entry name" value="POLYCOMB GROUP PROTEIN EMBRYONIC FLOWER 2-RELATED"/>
    <property type="match status" value="1"/>
</dbReference>
<evidence type="ECO:0000256" key="7">
    <source>
        <dbReference type="HAMAP-Rule" id="MF_03188"/>
    </source>
</evidence>
<keyword evidence="5" id="KW-0805">Transcription regulation</keyword>
<keyword evidence="7" id="KW-0808">Transferase</keyword>
<dbReference type="GO" id="GO:0032259">
    <property type="term" value="P:methylation"/>
    <property type="evidence" value="ECO:0007669"/>
    <property type="project" value="UniProtKB-KW"/>
</dbReference>
<dbReference type="InterPro" id="IPR025714">
    <property type="entry name" value="Methyltranfer_dom"/>
</dbReference>
<dbReference type="InterPro" id="IPR056068">
    <property type="entry name" value="EMF2-like_DUF7651"/>
</dbReference>
<comment type="similarity">
    <text evidence="7">Belongs to the class I-like SAM-binding methyltransferase superfamily. EFM4 family.</text>
</comment>
<accession>A0AAD5IEG7</accession>
<dbReference type="GO" id="GO:0008270">
    <property type="term" value="F:zinc ion binding"/>
    <property type="evidence" value="ECO:0007669"/>
    <property type="project" value="UniProtKB-KW"/>
</dbReference>
<organism evidence="13 14">
    <name type="scientific">Acer negundo</name>
    <name type="common">Box elder</name>
    <dbReference type="NCBI Taxonomy" id="4023"/>
    <lineage>
        <taxon>Eukaryota</taxon>
        <taxon>Viridiplantae</taxon>
        <taxon>Streptophyta</taxon>
        <taxon>Embryophyta</taxon>
        <taxon>Tracheophyta</taxon>
        <taxon>Spermatophyta</taxon>
        <taxon>Magnoliopsida</taxon>
        <taxon>eudicotyledons</taxon>
        <taxon>Gunneridae</taxon>
        <taxon>Pentapetalae</taxon>
        <taxon>rosids</taxon>
        <taxon>malvids</taxon>
        <taxon>Sapindales</taxon>
        <taxon>Sapindaceae</taxon>
        <taxon>Hippocastanoideae</taxon>
        <taxon>Acereae</taxon>
        <taxon>Acer</taxon>
    </lineage>
</organism>
<keyword evidence="14" id="KW-1185">Reference proteome</keyword>
<dbReference type="PANTHER" id="PTHR22597">
    <property type="entry name" value="POLYCOMB GROUP PROTEIN"/>
    <property type="match status" value="1"/>
</dbReference>